<feature type="compositionally biased region" description="Basic and acidic residues" evidence="1">
    <location>
        <begin position="44"/>
        <end position="57"/>
    </location>
</feature>
<proteinExistence type="predicted"/>
<dbReference type="Proteomes" id="UP001385951">
    <property type="component" value="Unassembled WGS sequence"/>
</dbReference>
<reference evidence="2 3" key="1">
    <citation type="submission" date="2022-09" db="EMBL/GenBank/DDBJ databases">
        <authorList>
            <person name="Palmer J.M."/>
        </authorList>
    </citation>
    <scope>NUCLEOTIDE SEQUENCE [LARGE SCALE GENOMIC DNA]</scope>
    <source>
        <strain evidence="2 3">DSM 7382</strain>
    </source>
</reference>
<feature type="region of interest" description="Disordered" evidence="1">
    <location>
        <begin position="1"/>
        <end position="57"/>
    </location>
</feature>
<organism evidence="2 3">
    <name type="scientific">Cerrena zonata</name>
    <dbReference type="NCBI Taxonomy" id="2478898"/>
    <lineage>
        <taxon>Eukaryota</taxon>
        <taxon>Fungi</taxon>
        <taxon>Dikarya</taxon>
        <taxon>Basidiomycota</taxon>
        <taxon>Agaricomycotina</taxon>
        <taxon>Agaricomycetes</taxon>
        <taxon>Polyporales</taxon>
        <taxon>Cerrenaceae</taxon>
        <taxon>Cerrena</taxon>
    </lineage>
</organism>
<name>A0AAW0G125_9APHY</name>
<accession>A0AAW0G125</accession>
<gene>
    <name evidence="2" type="ORF">QCA50_009512</name>
</gene>
<dbReference type="EMBL" id="JASBNA010000014">
    <property type="protein sequence ID" value="KAK7687013.1"/>
    <property type="molecule type" value="Genomic_DNA"/>
</dbReference>
<evidence type="ECO:0000313" key="3">
    <source>
        <dbReference type="Proteomes" id="UP001385951"/>
    </source>
</evidence>
<keyword evidence="3" id="KW-1185">Reference proteome</keyword>
<protein>
    <submittedName>
        <fullName evidence="2">Uncharacterized protein</fullName>
    </submittedName>
</protein>
<evidence type="ECO:0000256" key="1">
    <source>
        <dbReference type="SAM" id="MobiDB-lite"/>
    </source>
</evidence>
<evidence type="ECO:0000313" key="2">
    <source>
        <dbReference type="EMBL" id="KAK7687013.1"/>
    </source>
</evidence>
<sequence length="111" mass="12381">MDKTKSKLAAFFDTGDEEPSFPQKPVDDAKLSQYTQGLVRKSKREKEKEAAEAKRKEEEANAAKLYAEFLDAFEGEDLERRKAGSGLRESRPGYCLCTLDLKQTEGAASCP</sequence>
<comment type="caution">
    <text evidence="2">The sequence shown here is derived from an EMBL/GenBank/DDBJ whole genome shotgun (WGS) entry which is preliminary data.</text>
</comment>
<dbReference type="AlphaFoldDB" id="A0AAW0G125"/>